<proteinExistence type="predicted"/>
<evidence type="ECO:0000313" key="2">
    <source>
        <dbReference type="Proteomes" id="UP000199663"/>
    </source>
</evidence>
<comment type="caution">
    <text evidence="1">The sequence shown here is derived from an EMBL/GenBank/DDBJ whole genome shotgun (WGS) entry which is preliminary data.</text>
</comment>
<sequence length="523" mass="59583">MNIYPFLKTGLLATGFTILTSLSFAQSWEVYDQNFQLTSRIEFDHISILGESVRISSMGNELNLLGKDYRSFLNLKGESVYQYLEPWIIVKGPKGLGAFHEYGEEVFPLEYDDIQIFYTKLLAQKGNAFWVYDRVKKSTVSIGTFDQALLAKNGQVIAQNEKGFFLPLSKNPGKVFKKLLEVNENFLISDEDTGFGLINREGEYILEPIIDELIHLEENYFYAFDGKQYMLIKAREERADIKYTSYHKITLGQNNMMLEYIHGKLRRVMDNEGILLDQTGMEKVTQVGYKKYNVYLRDKSVGLLGEGGWLVNPVLNLETILPGKENLYGAKKEGKYGFINKSGQMLIENRFDEISVFSEGLAAVKRNGLWGFVNKADQIIVTPQFEEVLDFHNGLSVVKQNGKSNLIDKNGGVLLGNWYSRISIAPDNYFITEENGLFGLIDASGLEIVGPKFNELRRETQDKIVVKMGDKFGVMDESGNYSLPIYYKNIIFDQGTNKILVEDRYQFMPAAAVEKEIKKKRGV</sequence>
<dbReference type="PANTHER" id="PTHR37841">
    <property type="entry name" value="GLR2918 PROTEIN"/>
    <property type="match status" value="1"/>
</dbReference>
<dbReference type="RefSeq" id="WP_019599181.1">
    <property type="nucleotide sequence ID" value="NZ_FNQC01000014.1"/>
</dbReference>
<accession>A0A1H3SXU1</accession>
<name>A0A1H3SXU1_9BACT</name>
<dbReference type="InterPro" id="IPR032774">
    <property type="entry name" value="WG_beta_rep"/>
</dbReference>
<reference evidence="1 2" key="1">
    <citation type="submission" date="2016-10" db="EMBL/GenBank/DDBJ databases">
        <authorList>
            <person name="Varghese N."/>
            <person name="Submissions S."/>
        </authorList>
    </citation>
    <scope>NUCLEOTIDE SEQUENCE [LARGE SCALE GENOMIC DNA]</scope>
    <source>
        <strain evidence="1 2">DSM 17997</strain>
    </source>
</reference>
<gene>
    <name evidence="1" type="ORF">SAMN05444412_11415</name>
</gene>
<dbReference type="Proteomes" id="UP000199663">
    <property type="component" value="Unassembled WGS sequence"/>
</dbReference>
<keyword evidence="2" id="KW-1185">Reference proteome</keyword>
<protein>
    <submittedName>
        <fullName evidence="1">WG containing repeat-containing protein</fullName>
    </submittedName>
</protein>
<dbReference type="EMBL" id="FNQC01000014">
    <property type="protein sequence ID" value="SDZ42448.1"/>
    <property type="molecule type" value="Genomic_DNA"/>
</dbReference>
<organism evidence="1 2">
    <name type="scientific">Rhodonellum ikkaensis</name>
    <dbReference type="NCBI Taxonomy" id="336829"/>
    <lineage>
        <taxon>Bacteria</taxon>
        <taxon>Pseudomonadati</taxon>
        <taxon>Bacteroidota</taxon>
        <taxon>Cytophagia</taxon>
        <taxon>Cytophagales</taxon>
        <taxon>Cytophagaceae</taxon>
        <taxon>Rhodonellum</taxon>
    </lineage>
</organism>
<dbReference type="PANTHER" id="PTHR37841:SF1">
    <property type="entry name" value="DUF3298 DOMAIN-CONTAINING PROTEIN"/>
    <property type="match status" value="1"/>
</dbReference>
<evidence type="ECO:0000313" key="1">
    <source>
        <dbReference type="EMBL" id="SDZ42448.1"/>
    </source>
</evidence>
<dbReference type="Pfam" id="PF14903">
    <property type="entry name" value="WG_beta_rep"/>
    <property type="match status" value="3"/>
</dbReference>